<dbReference type="InterPro" id="IPR022791">
    <property type="entry name" value="L-PG_synthase/AglD"/>
</dbReference>
<evidence type="ECO:0000313" key="8">
    <source>
        <dbReference type="Proteomes" id="UP000217507"/>
    </source>
</evidence>
<dbReference type="Proteomes" id="UP000217507">
    <property type="component" value="Chromosome"/>
</dbReference>
<dbReference type="GO" id="GO:0005886">
    <property type="term" value="C:plasma membrane"/>
    <property type="evidence" value="ECO:0007669"/>
    <property type="project" value="UniProtKB-SubCell"/>
</dbReference>
<organism evidence="7 8">
    <name type="scientific">Trichormus variabilis NIES-23</name>
    <dbReference type="NCBI Taxonomy" id="1973479"/>
    <lineage>
        <taxon>Bacteria</taxon>
        <taxon>Bacillati</taxon>
        <taxon>Cyanobacteriota</taxon>
        <taxon>Cyanophyceae</taxon>
        <taxon>Nostocales</taxon>
        <taxon>Nostocaceae</taxon>
        <taxon>Trichormus</taxon>
    </lineage>
</organism>
<keyword evidence="5 6" id="KW-0472">Membrane</keyword>
<dbReference type="PANTHER" id="PTHR39087">
    <property type="entry name" value="UPF0104 MEMBRANE PROTEIN MJ1595"/>
    <property type="match status" value="1"/>
</dbReference>
<name>A0A1Z4KPS2_ANAVA</name>
<dbReference type="PANTHER" id="PTHR39087:SF2">
    <property type="entry name" value="UPF0104 MEMBRANE PROTEIN MJ1595"/>
    <property type="match status" value="1"/>
</dbReference>
<feature type="transmembrane region" description="Helical" evidence="6">
    <location>
        <begin position="43"/>
        <end position="64"/>
    </location>
</feature>
<sequence>MKTSTALKQWLRGIIGLLIGVIFLWLAFRQTSAAQVNAVLSQAQLPWLLVAMGCYAFNMVGRVIRWQTLLKSLKSLSFKQVGSALMVGYAANTLLPARLGELFRADFAGRRYSLSRTAVIASIVVERVLDGVAVVVCLAVGRLFVTQPVLSTLTTTGALLFGSIVLAMLFVDTDLGKRGITYLPPAIANRLTNFQQGISIRRRAGFSLAVLYTLGIWILEGFTLWAIMKTVGVTLNWYQMLVLMGVTSLSTLLPSAPGFVGTYQFSYTFTLSLFGYEPAQAVAAAIAFQVFLFGGVTLVGLSIYLYLHWVKPAKQYEN</sequence>
<evidence type="ECO:0000256" key="6">
    <source>
        <dbReference type="SAM" id="Phobius"/>
    </source>
</evidence>
<feature type="transmembrane region" description="Helical" evidence="6">
    <location>
        <begin position="206"/>
        <end position="228"/>
    </location>
</feature>
<dbReference type="Pfam" id="PF03706">
    <property type="entry name" value="LPG_synthase_TM"/>
    <property type="match status" value="1"/>
</dbReference>
<feature type="transmembrane region" description="Helical" evidence="6">
    <location>
        <begin position="240"/>
        <end position="260"/>
    </location>
</feature>
<reference evidence="7 8" key="1">
    <citation type="submission" date="2017-06" db="EMBL/GenBank/DDBJ databases">
        <title>Genome sequencing of cyanobaciteial culture collection at National Institute for Environmental Studies (NIES).</title>
        <authorList>
            <person name="Hirose Y."/>
            <person name="Shimura Y."/>
            <person name="Fujisawa T."/>
            <person name="Nakamura Y."/>
            <person name="Kawachi M."/>
        </authorList>
    </citation>
    <scope>NUCLEOTIDE SEQUENCE [LARGE SCALE GENOMIC DNA]</scope>
    <source>
        <strain evidence="7 8">NIES-23</strain>
    </source>
</reference>
<keyword evidence="2" id="KW-1003">Cell membrane</keyword>
<accession>A0A1Z4KPS2</accession>
<evidence type="ECO:0000313" key="7">
    <source>
        <dbReference type="EMBL" id="BAY71011.1"/>
    </source>
</evidence>
<feature type="transmembrane region" description="Helical" evidence="6">
    <location>
        <begin position="118"/>
        <end position="144"/>
    </location>
</feature>
<protein>
    <submittedName>
        <fullName evidence="7">Uncharacterized protein</fullName>
    </submittedName>
</protein>
<keyword evidence="3 6" id="KW-0812">Transmembrane</keyword>
<evidence type="ECO:0000256" key="2">
    <source>
        <dbReference type="ARBA" id="ARBA00022475"/>
    </source>
</evidence>
<gene>
    <name evidence="7" type="ORF">NIES23_38240</name>
</gene>
<evidence type="ECO:0000256" key="5">
    <source>
        <dbReference type="ARBA" id="ARBA00023136"/>
    </source>
</evidence>
<dbReference type="AlphaFoldDB" id="A0A1Z4KPS2"/>
<keyword evidence="4 6" id="KW-1133">Transmembrane helix</keyword>
<evidence type="ECO:0000256" key="3">
    <source>
        <dbReference type="ARBA" id="ARBA00022692"/>
    </source>
</evidence>
<proteinExistence type="predicted"/>
<dbReference type="EMBL" id="AP018216">
    <property type="protein sequence ID" value="BAY71011.1"/>
    <property type="molecule type" value="Genomic_DNA"/>
</dbReference>
<feature type="transmembrane region" description="Helical" evidence="6">
    <location>
        <begin position="281"/>
        <end position="307"/>
    </location>
</feature>
<dbReference type="NCBIfam" id="TIGR00374">
    <property type="entry name" value="flippase-like domain"/>
    <property type="match status" value="1"/>
</dbReference>
<evidence type="ECO:0000256" key="4">
    <source>
        <dbReference type="ARBA" id="ARBA00022989"/>
    </source>
</evidence>
<evidence type="ECO:0000256" key="1">
    <source>
        <dbReference type="ARBA" id="ARBA00004651"/>
    </source>
</evidence>
<comment type="subcellular location">
    <subcellularLocation>
        <location evidence="1">Cell membrane</location>
        <topology evidence="1">Multi-pass membrane protein</topology>
    </subcellularLocation>
</comment>
<feature type="transmembrane region" description="Helical" evidence="6">
    <location>
        <begin position="150"/>
        <end position="171"/>
    </location>
</feature>